<organism evidence="2 3">
    <name type="scientific">Cudoniella acicularis</name>
    <dbReference type="NCBI Taxonomy" id="354080"/>
    <lineage>
        <taxon>Eukaryota</taxon>
        <taxon>Fungi</taxon>
        <taxon>Dikarya</taxon>
        <taxon>Ascomycota</taxon>
        <taxon>Pezizomycotina</taxon>
        <taxon>Leotiomycetes</taxon>
        <taxon>Helotiales</taxon>
        <taxon>Tricladiaceae</taxon>
        <taxon>Cudoniella</taxon>
    </lineage>
</organism>
<gene>
    <name evidence="2" type="ORF">G7Y89_g2830</name>
</gene>
<feature type="domain" description="Enoyl reductase (ER)" evidence="1">
    <location>
        <begin position="21"/>
        <end position="337"/>
    </location>
</feature>
<dbReference type="Pfam" id="PF13602">
    <property type="entry name" value="ADH_zinc_N_2"/>
    <property type="match status" value="1"/>
</dbReference>
<dbReference type="GO" id="GO:0016491">
    <property type="term" value="F:oxidoreductase activity"/>
    <property type="evidence" value="ECO:0007669"/>
    <property type="project" value="InterPro"/>
</dbReference>
<reference evidence="2 3" key="1">
    <citation type="submission" date="2020-03" db="EMBL/GenBank/DDBJ databases">
        <title>Draft Genome Sequence of Cudoniella acicularis.</title>
        <authorList>
            <person name="Buettner E."/>
            <person name="Kellner H."/>
        </authorList>
    </citation>
    <scope>NUCLEOTIDE SEQUENCE [LARGE SCALE GENOMIC DNA]</scope>
    <source>
        <strain evidence="2 3">DSM 108380</strain>
    </source>
</reference>
<dbReference type="CDD" id="cd08267">
    <property type="entry name" value="MDR1"/>
    <property type="match status" value="1"/>
</dbReference>
<dbReference type="PANTHER" id="PTHR44013">
    <property type="entry name" value="ZINC-TYPE ALCOHOL DEHYDROGENASE-LIKE PROTEIN C16A3.02C"/>
    <property type="match status" value="1"/>
</dbReference>
<evidence type="ECO:0000313" key="3">
    <source>
        <dbReference type="Proteomes" id="UP000566819"/>
    </source>
</evidence>
<dbReference type="OrthoDB" id="201656at2759"/>
<dbReference type="EMBL" id="JAAMPI010000130">
    <property type="protein sequence ID" value="KAF4635279.1"/>
    <property type="molecule type" value="Genomic_DNA"/>
</dbReference>
<dbReference type="InterPro" id="IPR013154">
    <property type="entry name" value="ADH-like_N"/>
</dbReference>
<accession>A0A8H4W904</accession>
<name>A0A8H4W904_9HELO</name>
<dbReference type="AlphaFoldDB" id="A0A8H4W904"/>
<dbReference type="InterPro" id="IPR036291">
    <property type="entry name" value="NAD(P)-bd_dom_sf"/>
</dbReference>
<protein>
    <recommendedName>
        <fullName evidence="1">Enoyl reductase (ER) domain-containing protein</fullName>
    </recommendedName>
</protein>
<dbReference type="Proteomes" id="UP000566819">
    <property type="component" value="Unassembled WGS sequence"/>
</dbReference>
<dbReference type="SUPFAM" id="SSF51735">
    <property type="entry name" value="NAD(P)-binding Rossmann-fold domains"/>
    <property type="match status" value="1"/>
</dbReference>
<proteinExistence type="predicted"/>
<evidence type="ECO:0000259" key="1">
    <source>
        <dbReference type="SMART" id="SM00829"/>
    </source>
</evidence>
<dbReference type="SUPFAM" id="SSF50129">
    <property type="entry name" value="GroES-like"/>
    <property type="match status" value="1"/>
</dbReference>
<dbReference type="Gene3D" id="3.40.50.720">
    <property type="entry name" value="NAD(P)-binding Rossmann-like Domain"/>
    <property type="match status" value="1"/>
</dbReference>
<sequence>MASSSAPTTMRAWQYSATKGGLEKNLKLNPGAAIPTPQPTQNLVQVLYVALNPTDYKSAEALLLGRFLIPKPATPVLDFAGAIVVPATGSTFKRGDLVFGVSGRTPLGGAGALREFALTEKNCTVALPEGVDARDAATIPVAGLTAYQTIVPHVKKGDRIFINGGSGGTGVFGIQIGKAVGCQVTTTCSGANVELCKSLGADEVLDYKKGNVVDALKASGEKYDLIIDNVGSNWDLYWRAHEYSKPGVQYIMVGGIPTFRTIWERIKIACIPGFLGGGQRKFTGFLTTPEPDEALRIANWMKEGKVKAVVDSKFAFEDAPKAFERLRTGRAKGKIVVDVASETYQKP</sequence>
<dbReference type="InterPro" id="IPR052733">
    <property type="entry name" value="Chloroplast_QOR"/>
</dbReference>
<dbReference type="SMART" id="SM00829">
    <property type="entry name" value="PKS_ER"/>
    <property type="match status" value="1"/>
</dbReference>
<dbReference type="Pfam" id="PF08240">
    <property type="entry name" value="ADH_N"/>
    <property type="match status" value="1"/>
</dbReference>
<dbReference type="PANTHER" id="PTHR44013:SF1">
    <property type="entry name" value="ZINC-TYPE ALCOHOL DEHYDROGENASE-LIKE PROTEIN C16A3.02C"/>
    <property type="match status" value="1"/>
</dbReference>
<keyword evidence="3" id="KW-1185">Reference proteome</keyword>
<dbReference type="InterPro" id="IPR020843">
    <property type="entry name" value="ER"/>
</dbReference>
<dbReference type="InterPro" id="IPR011032">
    <property type="entry name" value="GroES-like_sf"/>
</dbReference>
<evidence type="ECO:0000313" key="2">
    <source>
        <dbReference type="EMBL" id="KAF4635279.1"/>
    </source>
</evidence>
<comment type="caution">
    <text evidence="2">The sequence shown here is derived from an EMBL/GenBank/DDBJ whole genome shotgun (WGS) entry which is preliminary data.</text>
</comment>
<dbReference type="Gene3D" id="3.90.180.10">
    <property type="entry name" value="Medium-chain alcohol dehydrogenases, catalytic domain"/>
    <property type="match status" value="1"/>
</dbReference>